<feature type="chain" id="PRO_5047237685" description="DUF3575 domain-containing protein" evidence="1">
    <location>
        <begin position="21"/>
        <end position="230"/>
    </location>
</feature>
<dbReference type="EMBL" id="CAJRAU010000011">
    <property type="protein sequence ID" value="CAG5074556.1"/>
    <property type="molecule type" value="Genomic_DNA"/>
</dbReference>
<organism evidence="2 3">
    <name type="scientific">Dyadobacter linearis</name>
    <dbReference type="NCBI Taxonomy" id="2823330"/>
    <lineage>
        <taxon>Bacteria</taxon>
        <taxon>Pseudomonadati</taxon>
        <taxon>Bacteroidota</taxon>
        <taxon>Cytophagia</taxon>
        <taxon>Cytophagales</taxon>
        <taxon>Spirosomataceae</taxon>
        <taxon>Dyadobacter</taxon>
    </lineage>
</organism>
<keyword evidence="3" id="KW-1185">Reference proteome</keyword>
<dbReference type="Proteomes" id="UP000679725">
    <property type="component" value="Unassembled WGS sequence"/>
</dbReference>
<keyword evidence="1" id="KW-0732">Signal</keyword>
<sequence length="230" mass="25984">MRNNYLLVLAFCLILTRVSAQVDAQTASDHVIIKYSPLPMFDFDNTIQVGVEIPLGKSGVTLQQDLGFGRSTFSAWYTESTNVPDKTTYKSRTTLRYYYFTKRRVRGYFGGEFMFKQVVYRQNQWVGMDCSGFGGCGYFENKDVRIARVVGAGHGKIGWQFYFPSRLTMDLFAGMGMRSIKVRTLTPGLNDAFVRGPDEFWASSTPGTRDFVPSLVLGFHLGIVLGKFED</sequence>
<accession>A0ABM8UXZ7</accession>
<evidence type="ECO:0000256" key="1">
    <source>
        <dbReference type="SAM" id="SignalP"/>
    </source>
</evidence>
<feature type="signal peptide" evidence="1">
    <location>
        <begin position="1"/>
        <end position="20"/>
    </location>
</feature>
<reference evidence="2 3" key="1">
    <citation type="submission" date="2021-04" db="EMBL/GenBank/DDBJ databases">
        <authorList>
            <person name="Rodrigo-Torres L."/>
            <person name="Arahal R. D."/>
            <person name="Lucena T."/>
        </authorList>
    </citation>
    <scope>NUCLEOTIDE SEQUENCE [LARGE SCALE GENOMIC DNA]</scope>
    <source>
        <strain evidence="2 3">CECT 9623</strain>
    </source>
</reference>
<comment type="caution">
    <text evidence="2">The sequence shown here is derived from an EMBL/GenBank/DDBJ whole genome shotgun (WGS) entry which is preliminary data.</text>
</comment>
<evidence type="ECO:0000313" key="2">
    <source>
        <dbReference type="EMBL" id="CAG5074556.1"/>
    </source>
</evidence>
<protein>
    <recommendedName>
        <fullName evidence="4">DUF3575 domain-containing protein</fullName>
    </recommendedName>
</protein>
<evidence type="ECO:0008006" key="4">
    <source>
        <dbReference type="Google" id="ProtNLM"/>
    </source>
</evidence>
<dbReference type="RefSeq" id="WP_215236470.1">
    <property type="nucleotide sequence ID" value="NZ_CAJRAU010000011.1"/>
</dbReference>
<gene>
    <name evidence="2" type="ORF">DYBT9623_05243</name>
</gene>
<name>A0ABM8UXZ7_9BACT</name>
<evidence type="ECO:0000313" key="3">
    <source>
        <dbReference type="Proteomes" id="UP000679725"/>
    </source>
</evidence>
<proteinExistence type="predicted"/>